<protein>
    <recommendedName>
        <fullName evidence="3">Insecticidal crystal toxin domain-containing protein</fullName>
    </recommendedName>
</protein>
<gene>
    <name evidence="1" type="ORF">Z968_02080</name>
</gene>
<dbReference type="Gene3D" id="2.170.15.10">
    <property type="entry name" value="Proaerolysin, chain A, domain 3"/>
    <property type="match status" value="1"/>
</dbReference>
<reference evidence="1 2" key="1">
    <citation type="submission" date="2014-01" db="EMBL/GenBank/DDBJ databases">
        <title>Plasmidome dynamics in the species complex Clostridium novyi sensu lato converts strains of independent lineages into distinctly different pathogens.</title>
        <authorList>
            <person name="Skarin H."/>
            <person name="Segerman B."/>
        </authorList>
    </citation>
    <scope>NUCLEOTIDE SEQUENCE [LARGE SCALE GENOMIC DNA]</scope>
    <source>
        <strain evidence="1 2">4552</strain>
    </source>
</reference>
<dbReference type="RefSeq" id="WP_039252678.1">
    <property type="nucleotide sequence ID" value="NZ_JENJ01000006.1"/>
</dbReference>
<accession>A0A0A0IBV3</accession>
<proteinExistence type="predicted"/>
<evidence type="ECO:0000313" key="2">
    <source>
        <dbReference type="Proteomes" id="UP000030012"/>
    </source>
</evidence>
<name>A0A0A0IBV3_CLONO</name>
<dbReference type="EMBL" id="JENJ01000006">
    <property type="protein sequence ID" value="KGM97811.1"/>
    <property type="molecule type" value="Genomic_DNA"/>
</dbReference>
<dbReference type="AlphaFoldDB" id="A0A0A0IBV3"/>
<evidence type="ECO:0008006" key="3">
    <source>
        <dbReference type="Google" id="ProtNLM"/>
    </source>
</evidence>
<organism evidence="1 2">
    <name type="scientific">Clostridium novyi A str. 4552</name>
    <dbReference type="NCBI Taxonomy" id="1444289"/>
    <lineage>
        <taxon>Bacteria</taxon>
        <taxon>Bacillati</taxon>
        <taxon>Bacillota</taxon>
        <taxon>Clostridia</taxon>
        <taxon>Eubacteriales</taxon>
        <taxon>Clostridiaceae</taxon>
        <taxon>Clostridium</taxon>
    </lineage>
</organism>
<dbReference type="OrthoDB" id="1921456at2"/>
<dbReference type="SUPFAM" id="SSF56973">
    <property type="entry name" value="Aerolisin/ETX pore-forming domain"/>
    <property type="match status" value="1"/>
</dbReference>
<dbReference type="Proteomes" id="UP000030012">
    <property type="component" value="Unassembled WGS sequence"/>
</dbReference>
<comment type="caution">
    <text evidence="1">The sequence shown here is derived from an EMBL/GenBank/DDBJ whole genome shotgun (WGS) entry which is preliminary data.</text>
</comment>
<sequence length="364" mass="40709">MNTFYITLFNGLTLMVKPTEILGKYLYCYHWFNNSWIPISLNIDSISDIRNLTILENTLPNYNAYSIKSMYRTDSGGTELLLNTSGGFKTTQLLKQGANANFQSGTVIAPVFPKINPNWFYTGFPTKVPVGNAKGNLIDYIPIFFYATRDGNEKFTLPTIPGRIGFLDKNNEFKDTIIWNGPFKKGDLLFILLLDKNDPSANGSKILNNSYWNLLTEFSNIDPGSSATKSITITSGITKTESTSLGLSIGSRVGLEIGLESIGKISAELSTQLSTSFNTSVSITQQITTTDTVEFKPQPRTQRIATYQFIEQYEIDAAQPLKDKISFFNDATKNYIANFTKAEFNPTSFDYSSRYFAKAFVLEP</sequence>
<evidence type="ECO:0000313" key="1">
    <source>
        <dbReference type="EMBL" id="KGM97811.1"/>
    </source>
</evidence>